<reference evidence="1 2" key="1">
    <citation type="submission" date="2021-07" db="EMBL/GenBank/DDBJ databases">
        <title>Mesonia aestuariivivens sp. nov., isolated from a tidal flat.</title>
        <authorList>
            <person name="Kim Y.-O."/>
            <person name="Yoon J.-H."/>
        </authorList>
    </citation>
    <scope>NUCLEOTIDE SEQUENCE [LARGE SCALE GENOMIC DNA]</scope>
    <source>
        <strain evidence="1 2">JHPTF-M18</strain>
    </source>
</reference>
<organism evidence="1 2">
    <name type="scientific">Mesonia aestuariivivens</name>
    <dbReference type="NCBI Taxonomy" id="2796128"/>
    <lineage>
        <taxon>Bacteria</taxon>
        <taxon>Pseudomonadati</taxon>
        <taxon>Bacteroidota</taxon>
        <taxon>Flavobacteriia</taxon>
        <taxon>Flavobacteriales</taxon>
        <taxon>Flavobacteriaceae</taxon>
        <taxon>Mesonia</taxon>
    </lineage>
</organism>
<protein>
    <submittedName>
        <fullName evidence="1">Pyocin knob domain-containing protein</fullName>
    </submittedName>
</protein>
<gene>
    <name evidence="1" type="ORF">KW502_10940</name>
</gene>
<accession>A0ABS6W378</accession>
<dbReference type="RefSeq" id="WP_219040600.1">
    <property type="nucleotide sequence ID" value="NZ_JAHWDF010000011.1"/>
</dbReference>
<evidence type="ECO:0000313" key="1">
    <source>
        <dbReference type="EMBL" id="MBW2962316.1"/>
    </source>
</evidence>
<comment type="caution">
    <text evidence="1">The sequence shown here is derived from an EMBL/GenBank/DDBJ whole genome shotgun (WGS) entry which is preliminary data.</text>
</comment>
<sequence length="631" mass="69414">MNFSEKIIQNISSFKAFIVAKLNLLKSYIDANEVKIADLEGMVLYADMANQKILIRNASGVLISEVGVGWLNNEGTTFTYNESTEKLELRNDADELLSEIPVSSFVSNLAKSISLSGSNLHLRDTENNILSSVTFQITNIQGLQAALDLKANDSEVIHKTGNADQLITGNDTEVENYTSYGLGVFNLPVRPLVDGVVTYGESGIYAAGENTSFLNSPRYISLSRNNQTFALMFSISTKRAGLQFFDGTQEEIWHSGKFTQTEIDQWNEAYSWGDFRDFGLGANAPAISDLDSVAEISSLKSGFYSAQGTTLGRPLGGGGTVMIIKHSTGFFSITYRYISDGGTVRTLERKLSNGVFSNWKKVWNEEDFTQTNINEWNEAFLKTPVAVSFTGDSNPTLTITRQDGTPLTASLLANQQLEFTDDVINSGSFNDNNDGVIMIITADGKIIDFSIDGRYLLLSDPRIAQWNTVTQKANADDSRFHNHGNKTVLDQITQEKYNSWEEQKTIDPANISESKPYSGKLINVGVIFNSNYTENSIVYLTADNNWKLASVADNSATKKLAMYVGGVLLTEGIVQIGSNSYGTGSSIYLSTNGEITDQPVTAANQYNRVVGYYLGDNIVEFSPDNTWIQNN</sequence>
<name>A0ABS6W378_9FLAO</name>
<dbReference type="Proteomes" id="UP000719267">
    <property type="component" value="Unassembled WGS sequence"/>
</dbReference>
<dbReference type="EMBL" id="JAHWDF010000011">
    <property type="protein sequence ID" value="MBW2962316.1"/>
    <property type="molecule type" value="Genomic_DNA"/>
</dbReference>
<evidence type="ECO:0000313" key="2">
    <source>
        <dbReference type="Proteomes" id="UP000719267"/>
    </source>
</evidence>
<proteinExistence type="predicted"/>
<keyword evidence="2" id="KW-1185">Reference proteome</keyword>